<keyword evidence="2" id="KW-1185">Reference proteome</keyword>
<protein>
    <submittedName>
        <fullName evidence="1">Uncharacterized protein</fullName>
    </submittedName>
</protein>
<evidence type="ECO:0000313" key="2">
    <source>
        <dbReference type="Proteomes" id="UP001057402"/>
    </source>
</evidence>
<sequence length="67" mass="7657">MDQLVNFIIRPPRVQIPSKIEAKFHSLQSMPATGRNISEDKYICCFQELCHAFISLGFVEAERTDEG</sequence>
<gene>
    <name evidence="1" type="ORF">MLD38_036393</name>
</gene>
<name>A0ACB9LKR6_9MYRT</name>
<reference evidence="2" key="1">
    <citation type="journal article" date="2023" name="Front. Plant Sci.">
        <title>Chromosomal-level genome assembly of Melastoma candidum provides insights into trichome evolution.</title>
        <authorList>
            <person name="Zhong Y."/>
            <person name="Wu W."/>
            <person name="Sun C."/>
            <person name="Zou P."/>
            <person name="Liu Y."/>
            <person name="Dai S."/>
            <person name="Zhou R."/>
        </authorList>
    </citation>
    <scope>NUCLEOTIDE SEQUENCE [LARGE SCALE GENOMIC DNA]</scope>
</reference>
<organism evidence="1 2">
    <name type="scientific">Melastoma candidum</name>
    <dbReference type="NCBI Taxonomy" id="119954"/>
    <lineage>
        <taxon>Eukaryota</taxon>
        <taxon>Viridiplantae</taxon>
        <taxon>Streptophyta</taxon>
        <taxon>Embryophyta</taxon>
        <taxon>Tracheophyta</taxon>
        <taxon>Spermatophyta</taxon>
        <taxon>Magnoliopsida</taxon>
        <taxon>eudicotyledons</taxon>
        <taxon>Gunneridae</taxon>
        <taxon>Pentapetalae</taxon>
        <taxon>rosids</taxon>
        <taxon>malvids</taxon>
        <taxon>Myrtales</taxon>
        <taxon>Melastomataceae</taxon>
        <taxon>Melastomatoideae</taxon>
        <taxon>Melastomateae</taxon>
        <taxon>Melastoma</taxon>
    </lineage>
</organism>
<accession>A0ACB9LKR6</accession>
<evidence type="ECO:0000313" key="1">
    <source>
        <dbReference type="EMBL" id="KAI4311502.1"/>
    </source>
</evidence>
<dbReference type="EMBL" id="CM042890">
    <property type="protein sequence ID" value="KAI4311502.1"/>
    <property type="molecule type" value="Genomic_DNA"/>
</dbReference>
<comment type="caution">
    <text evidence="1">The sequence shown here is derived from an EMBL/GenBank/DDBJ whole genome shotgun (WGS) entry which is preliminary data.</text>
</comment>
<dbReference type="Proteomes" id="UP001057402">
    <property type="component" value="Chromosome 11"/>
</dbReference>
<proteinExistence type="predicted"/>